<evidence type="ECO:0000313" key="3">
    <source>
        <dbReference type="Proteomes" id="UP000269721"/>
    </source>
</evidence>
<accession>A0A4P9WHS8</accession>
<dbReference type="AlphaFoldDB" id="A0A4P9WHS8"/>
<organism evidence="2 3">
    <name type="scientific">Blyttiomyces helicus</name>
    <dbReference type="NCBI Taxonomy" id="388810"/>
    <lineage>
        <taxon>Eukaryota</taxon>
        <taxon>Fungi</taxon>
        <taxon>Fungi incertae sedis</taxon>
        <taxon>Chytridiomycota</taxon>
        <taxon>Chytridiomycota incertae sedis</taxon>
        <taxon>Chytridiomycetes</taxon>
        <taxon>Chytridiomycetes incertae sedis</taxon>
        <taxon>Blyttiomyces</taxon>
    </lineage>
</organism>
<feature type="region of interest" description="Disordered" evidence="1">
    <location>
        <begin position="71"/>
        <end position="90"/>
    </location>
</feature>
<gene>
    <name evidence="2" type="ORF">BDK51DRAFT_27228</name>
</gene>
<protein>
    <submittedName>
        <fullName evidence="2">Uncharacterized protein</fullName>
    </submittedName>
</protein>
<sequence>MHPSTAGLVKNHQRLHEEMETDDSNRTPMRRAIEGSDLPADLWLLKKGCGNGVAMGAGLGLKGNAQEEAVARRLDSEDDAAQKSDAVGPEFELDETRGRREGFNSFVALKIQRSRAPFPPVLWPRDPTGMYLRKDEYASRRRKCRFVPFEFWCKSGHAL</sequence>
<dbReference type="EMBL" id="KZ995283">
    <property type="protein sequence ID" value="RKO90988.1"/>
    <property type="molecule type" value="Genomic_DNA"/>
</dbReference>
<name>A0A4P9WHS8_9FUNG</name>
<proteinExistence type="predicted"/>
<reference evidence="3" key="1">
    <citation type="journal article" date="2018" name="Nat. Microbiol.">
        <title>Leveraging single-cell genomics to expand the fungal tree of life.</title>
        <authorList>
            <person name="Ahrendt S.R."/>
            <person name="Quandt C.A."/>
            <person name="Ciobanu D."/>
            <person name="Clum A."/>
            <person name="Salamov A."/>
            <person name="Andreopoulos B."/>
            <person name="Cheng J.F."/>
            <person name="Woyke T."/>
            <person name="Pelin A."/>
            <person name="Henrissat B."/>
            <person name="Reynolds N.K."/>
            <person name="Benny G.L."/>
            <person name="Smith M.E."/>
            <person name="James T.Y."/>
            <person name="Grigoriev I.V."/>
        </authorList>
    </citation>
    <scope>NUCLEOTIDE SEQUENCE [LARGE SCALE GENOMIC DNA]</scope>
</reference>
<keyword evidence="3" id="KW-1185">Reference proteome</keyword>
<feature type="region of interest" description="Disordered" evidence="1">
    <location>
        <begin position="1"/>
        <end position="29"/>
    </location>
</feature>
<evidence type="ECO:0000313" key="2">
    <source>
        <dbReference type="EMBL" id="RKO90988.1"/>
    </source>
</evidence>
<evidence type="ECO:0000256" key="1">
    <source>
        <dbReference type="SAM" id="MobiDB-lite"/>
    </source>
</evidence>
<dbReference type="Proteomes" id="UP000269721">
    <property type="component" value="Unassembled WGS sequence"/>
</dbReference>